<dbReference type="Proteomes" id="UP000789901">
    <property type="component" value="Unassembled WGS sequence"/>
</dbReference>
<evidence type="ECO:0000256" key="1">
    <source>
        <dbReference type="SAM" id="MobiDB-lite"/>
    </source>
</evidence>
<name>A0ABN7VZG8_GIGMA</name>
<dbReference type="EMBL" id="CAJVQB010026516">
    <property type="protein sequence ID" value="CAG8808726.1"/>
    <property type="molecule type" value="Genomic_DNA"/>
</dbReference>
<sequence length="318" mass="36543">MDLYYVRRLLAVAYNKLDNFISLCFQLSGWLIRMKDEIEVVDLDLLVYRHRSCRDPTIWYLVDMRLGTCECSPTGAPCMHQDSISKHYNVCGLNQIPITSVEKKYDYAYLALGEKRKSLSFYADLHQKKLEKGYTSKITDKEQILENFLINNINTDESDRFDSSDDENIFTLPESSNAIDSNDDSNDSANNNDNIGDNDYNANDGKSAIDKLCWFCNDLENLLKQNDSALNNSAQSLSSPINNIEICKTPIKKYWCCGKKIRVQITAASRRKGISHSLKKEYQEKQEKNSQISNDEMQKIDYSIMPAWKNINKNALIT</sequence>
<protein>
    <submittedName>
        <fullName evidence="2">28803_t:CDS:1</fullName>
    </submittedName>
</protein>
<gene>
    <name evidence="2" type="ORF">GMARGA_LOCUS24758</name>
</gene>
<dbReference type="PANTHER" id="PTHR35385:SF2">
    <property type="entry name" value="PROTEIN B, PUTATIVE-RELATED"/>
    <property type="match status" value="1"/>
</dbReference>
<evidence type="ECO:0000313" key="2">
    <source>
        <dbReference type="EMBL" id="CAG8808726.1"/>
    </source>
</evidence>
<evidence type="ECO:0000313" key="3">
    <source>
        <dbReference type="Proteomes" id="UP000789901"/>
    </source>
</evidence>
<dbReference type="PANTHER" id="PTHR35385">
    <property type="entry name" value="PROTEIN B, PUTATIVE-RELATED-RELATED"/>
    <property type="match status" value="1"/>
</dbReference>
<accession>A0ABN7VZG8</accession>
<organism evidence="2 3">
    <name type="scientific">Gigaspora margarita</name>
    <dbReference type="NCBI Taxonomy" id="4874"/>
    <lineage>
        <taxon>Eukaryota</taxon>
        <taxon>Fungi</taxon>
        <taxon>Fungi incertae sedis</taxon>
        <taxon>Mucoromycota</taxon>
        <taxon>Glomeromycotina</taxon>
        <taxon>Glomeromycetes</taxon>
        <taxon>Diversisporales</taxon>
        <taxon>Gigasporaceae</taxon>
        <taxon>Gigaspora</taxon>
    </lineage>
</organism>
<proteinExistence type="predicted"/>
<feature type="compositionally biased region" description="Low complexity" evidence="1">
    <location>
        <begin position="187"/>
        <end position="198"/>
    </location>
</feature>
<reference evidence="2 3" key="1">
    <citation type="submission" date="2021-06" db="EMBL/GenBank/DDBJ databases">
        <authorList>
            <person name="Kallberg Y."/>
            <person name="Tangrot J."/>
            <person name="Rosling A."/>
        </authorList>
    </citation>
    <scope>NUCLEOTIDE SEQUENCE [LARGE SCALE GENOMIC DNA]</scope>
    <source>
        <strain evidence="2 3">120-4 pot B 10/14</strain>
    </source>
</reference>
<feature type="region of interest" description="Disordered" evidence="1">
    <location>
        <begin position="172"/>
        <end position="198"/>
    </location>
</feature>
<comment type="caution">
    <text evidence="2">The sequence shown here is derived from an EMBL/GenBank/DDBJ whole genome shotgun (WGS) entry which is preliminary data.</text>
</comment>
<keyword evidence="3" id="KW-1185">Reference proteome</keyword>